<keyword evidence="1" id="KW-0472">Membrane</keyword>
<protein>
    <submittedName>
        <fullName evidence="2">Uncharacterized protein</fullName>
    </submittedName>
</protein>
<keyword evidence="1" id="KW-1133">Transmembrane helix</keyword>
<dbReference type="Proteomes" id="UP000254925">
    <property type="component" value="Unassembled WGS sequence"/>
</dbReference>
<dbReference type="OrthoDB" id="8020979at2"/>
<feature type="transmembrane region" description="Helical" evidence="1">
    <location>
        <begin position="86"/>
        <end position="110"/>
    </location>
</feature>
<evidence type="ECO:0000256" key="1">
    <source>
        <dbReference type="SAM" id="Phobius"/>
    </source>
</evidence>
<evidence type="ECO:0000313" key="3">
    <source>
        <dbReference type="Proteomes" id="UP000254925"/>
    </source>
</evidence>
<accession>A0A370HUT0</accession>
<gene>
    <name evidence="2" type="ORF">DES45_101530</name>
</gene>
<dbReference type="RefSeq" id="WP_114768398.1">
    <property type="nucleotide sequence ID" value="NZ_QQBB01000001.1"/>
</dbReference>
<reference evidence="2 3" key="1">
    <citation type="submission" date="2018-07" db="EMBL/GenBank/DDBJ databases">
        <title>Genomic Encyclopedia of Type Strains, Phase IV (KMG-IV): sequencing the most valuable type-strain genomes for metagenomic binning, comparative biology and taxonomic classification.</title>
        <authorList>
            <person name="Goeker M."/>
        </authorList>
    </citation>
    <scope>NUCLEOTIDE SEQUENCE [LARGE SCALE GENOMIC DNA]</scope>
    <source>
        <strain evidence="2 3">DSM 14364</strain>
    </source>
</reference>
<proteinExistence type="predicted"/>
<evidence type="ECO:0000313" key="2">
    <source>
        <dbReference type="EMBL" id="RDI62262.1"/>
    </source>
</evidence>
<keyword evidence="1" id="KW-0812">Transmembrane</keyword>
<sequence length="114" mass="11627">MRRLVGGLVVLNLLALAATGAAAWFLDLRSATELRDAATYVGLGMGAIGALMFFGSASGTGASTGLAASAADQPSRLMEALWGDRAAGISTGALFVVGGLLWLAMSWLLVELVR</sequence>
<name>A0A370HUT0_9HYPH</name>
<dbReference type="EMBL" id="QQBB01000001">
    <property type="protein sequence ID" value="RDI62262.1"/>
    <property type="molecule type" value="Genomic_DNA"/>
</dbReference>
<feature type="transmembrane region" description="Helical" evidence="1">
    <location>
        <begin position="37"/>
        <end position="54"/>
    </location>
</feature>
<comment type="caution">
    <text evidence="2">The sequence shown here is derived from an EMBL/GenBank/DDBJ whole genome shotgun (WGS) entry which is preliminary data.</text>
</comment>
<keyword evidence="3" id="KW-1185">Reference proteome</keyword>
<dbReference type="AlphaFoldDB" id="A0A370HUT0"/>
<organism evidence="2 3">
    <name type="scientific">Microvirga subterranea</name>
    <dbReference type="NCBI Taxonomy" id="186651"/>
    <lineage>
        <taxon>Bacteria</taxon>
        <taxon>Pseudomonadati</taxon>
        <taxon>Pseudomonadota</taxon>
        <taxon>Alphaproteobacteria</taxon>
        <taxon>Hyphomicrobiales</taxon>
        <taxon>Methylobacteriaceae</taxon>
        <taxon>Microvirga</taxon>
    </lineage>
</organism>